<proteinExistence type="predicted"/>
<keyword evidence="2" id="KW-1185">Reference proteome</keyword>
<dbReference type="AlphaFoldDB" id="A0A5B8XX27"/>
<gene>
    <name evidence="1" type="ORF">FRD01_22770</name>
</gene>
<dbReference type="RefSeq" id="WP_146963304.1">
    <property type="nucleotide sequence ID" value="NZ_CP042467.1"/>
</dbReference>
<dbReference type="EMBL" id="CP042467">
    <property type="protein sequence ID" value="QED30004.1"/>
    <property type="molecule type" value="Genomic_DNA"/>
</dbReference>
<sequence length="163" mass="17857">MAAHAGGGFDLRLHPIEFLNVLGILESSVLLFRVFRTWVSVVGPLRSDHLARGVVLKVSSLFRGPADELPGANLPVGAVSGSFVSDGIHADQFRWNEDVDINRCFLLIASRCRLPDSFRQHVATEFCKPASFRITVRKENGVSDTLGRDNARADELVGTANTR</sequence>
<dbReference type="KEGG" id="bbae:FRD01_22770"/>
<evidence type="ECO:0000313" key="1">
    <source>
        <dbReference type="EMBL" id="QED30004.1"/>
    </source>
</evidence>
<name>A0A5B8XX27_9DELT</name>
<reference evidence="1 2" key="1">
    <citation type="submission" date="2019-08" db="EMBL/GenBank/DDBJ databases">
        <authorList>
            <person name="Liang Q."/>
        </authorList>
    </citation>
    <scope>NUCLEOTIDE SEQUENCE [LARGE SCALE GENOMIC DNA]</scope>
    <source>
        <strain evidence="1 2">V1718</strain>
    </source>
</reference>
<organism evidence="1 2">
    <name type="scientific">Microvenator marinus</name>
    <dbReference type="NCBI Taxonomy" id="2600177"/>
    <lineage>
        <taxon>Bacteria</taxon>
        <taxon>Deltaproteobacteria</taxon>
        <taxon>Bradymonadales</taxon>
        <taxon>Microvenatoraceae</taxon>
        <taxon>Microvenator</taxon>
    </lineage>
</organism>
<evidence type="ECO:0000313" key="2">
    <source>
        <dbReference type="Proteomes" id="UP000321595"/>
    </source>
</evidence>
<dbReference type="Proteomes" id="UP000321595">
    <property type="component" value="Chromosome"/>
</dbReference>
<accession>A0A5B8XX27</accession>
<protein>
    <submittedName>
        <fullName evidence="1">Uncharacterized protein</fullName>
    </submittedName>
</protein>